<keyword evidence="6" id="KW-0735">Signal-anchor</keyword>
<comment type="similarity">
    <text evidence="2">Belongs to the glycosyltransferase 34 family.</text>
</comment>
<feature type="transmembrane region" description="Helical" evidence="11">
    <location>
        <begin position="17"/>
        <end position="35"/>
    </location>
</feature>
<keyword evidence="4" id="KW-0808">Transferase</keyword>
<dbReference type="AlphaFoldDB" id="A0A2Z6NTF2"/>
<evidence type="ECO:0000256" key="1">
    <source>
        <dbReference type="ARBA" id="ARBA00004323"/>
    </source>
</evidence>
<keyword evidence="3" id="KW-0328">Glycosyltransferase</keyword>
<evidence type="ECO:0000256" key="5">
    <source>
        <dbReference type="ARBA" id="ARBA00022692"/>
    </source>
</evidence>
<evidence type="ECO:0000313" key="13">
    <source>
        <dbReference type="Proteomes" id="UP000242715"/>
    </source>
</evidence>
<evidence type="ECO:0000256" key="10">
    <source>
        <dbReference type="ARBA" id="ARBA00023180"/>
    </source>
</evidence>
<dbReference type="GO" id="GO:0005768">
    <property type="term" value="C:endosome"/>
    <property type="evidence" value="ECO:0007669"/>
    <property type="project" value="TreeGrafter"/>
</dbReference>
<keyword evidence="8" id="KW-0333">Golgi apparatus</keyword>
<dbReference type="PANTHER" id="PTHR31311:SF17">
    <property type="entry name" value="GALACTOSYL TRANSFERASE GMA12_MNN10 FAMILY PROTEIN"/>
    <property type="match status" value="1"/>
</dbReference>
<dbReference type="EMBL" id="DF974122">
    <property type="protein sequence ID" value="GAU45423.1"/>
    <property type="molecule type" value="Genomic_DNA"/>
</dbReference>
<evidence type="ECO:0000256" key="2">
    <source>
        <dbReference type="ARBA" id="ARBA00005664"/>
    </source>
</evidence>
<evidence type="ECO:0000256" key="9">
    <source>
        <dbReference type="ARBA" id="ARBA00023136"/>
    </source>
</evidence>
<keyword evidence="10" id="KW-0325">Glycoprotein</keyword>
<sequence length="424" mass="49763">MTIEKRKKEFSIPNHNGFGRFPIIVLLLLLCALWFKRNQFTTLLLGPTTATSEVVLDPPEKTFYDDPQLSYSIEKPLKEWDKKRSDWLQLHPSFASGARDRILILTGSQPTPCKNPIGDHLLLRCFKNKVDYCRIHSCEVYYNNLHLHPKMDSYWSKLPIIRSAMMAHPEVEWIWWLDADAVFTDMEFKIPLERYNDHNLVVHGWSNMVYAASENMSWTGLNAGSLLIRNCQWSMDLLHVWAQMGPLTPNYEKWGKILTSTFKDKPFPLSDDQSSLIYLLSKQRRKWGGKTYLEETYDLEGYWIATLGKLEGLKSKYDAIEKEARVLRRRHSEKVSVWYGEMRERYLRKSEMTERRPFVKHFTGCQPCSGDHNPDYKGDVCWKEMEKALNFADNQVLRNYGFVRKDLMTSSVYEVPFGYPRVEA</sequence>
<dbReference type="Pfam" id="PF05637">
    <property type="entry name" value="Glyco_transf_34"/>
    <property type="match status" value="1"/>
</dbReference>
<evidence type="ECO:0000256" key="11">
    <source>
        <dbReference type="SAM" id="Phobius"/>
    </source>
</evidence>
<evidence type="ECO:0000256" key="7">
    <source>
        <dbReference type="ARBA" id="ARBA00022989"/>
    </source>
</evidence>
<dbReference type="GO" id="GO:0008378">
    <property type="term" value="F:galactosyltransferase activity"/>
    <property type="evidence" value="ECO:0007669"/>
    <property type="project" value="TreeGrafter"/>
</dbReference>
<gene>
    <name evidence="12" type="ORF">TSUD_182920</name>
</gene>
<dbReference type="Gene3D" id="3.90.550.10">
    <property type="entry name" value="Spore Coat Polysaccharide Biosynthesis Protein SpsA, Chain A"/>
    <property type="match status" value="1"/>
</dbReference>
<organism evidence="12 13">
    <name type="scientific">Trifolium subterraneum</name>
    <name type="common">Subterranean clover</name>
    <dbReference type="NCBI Taxonomy" id="3900"/>
    <lineage>
        <taxon>Eukaryota</taxon>
        <taxon>Viridiplantae</taxon>
        <taxon>Streptophyta</taxon>
        <taxon>Embryophyta</taxon>
        <taxon>Tracheophyta</taxon>
        <taxon>Spermatophyta</taxon>
        <taxon>Magnoliopsida</taxon>
        <taxon>eudicotyledons</taxon>
        <taxon>Gunneridae</taxon>
        <taxon>Pentapetalae</taxon>
        <taxon>rosids</taxon>
        <taxon>fabids</taxon>
        <taxon>Fabales</taxon>
        <taxon>Fabaceae</taxon>
        <taxon>Papilionoideae</taxon>
        <taxon>50 kb inversion clade</taxon>
        <taxon>NPAAA clade</taxon>
        <taxon>Hologalegina</taxon>
        <taxon>IRL clade</taxon>
        <taxon>Trifolieae</taxon>
        <taxon>Trifolium</taxon>
    </lineage>
</organism>
<proteinExistence type="inferred from homology"/>
<keyword evidence="13" id="KW-1185">Reference proteome</keyword>
<comment type="subcellular location">
    <subcellularLocation>
        <location evidence="1">Golgi apparatus membrane</location>
        <topology evidence="1">Single-pass type II membrane protein</topology>
    </subcellularLocation>
</comment>
<dbReference type="InterPro" id="IPR029044">
    <property type="entry name" value="Nucleotide-diphossugar_trans"/>
</dbReference>
<dbReference type="InterPro" id="IPR008630">
    <property type="entry name" value="Glyco_trans_34"/>
</dbReference>
<evidence type="ECO:0000313" key="12">
    <source>
        <dbReference type="EMBL" id="GAU45423.1"/>
    </source>
</evidence>
<keyword evidence="9 11" id="KW-0472">Membrane</keyword>
<evidence type="ECO:0000256" key="6">
    <source>
        <dbReference type="ARBA" id="ARBA00022968"/>
    </source>
</evidence>
<dbReference type="GO" id="GO:0005802">
    <property type="term" value="C:trans-Golgi network"/>
    <property type="evidence" value="ECO:0007669"/>
    <property type="project" value="TreeGrafter"/>
</dbReference>
<dbReference type="PANTHER" id="PTHR31311">
    <property type="entry name" value="XYLOGLUCAN 6-XYLOSYLTRANSFERASE 5-RELATED-RELATED"/>
    <property type="match status" value="1"/>
</dbReference>
<name>A0A2Z6NTF2_TRISU</name>
<evidence type="ECO:0000256" key="3">
    <source>
        <dbReference type="ARBA" id="ARBA00022676"/>
    </source>
</evidence>
<reference evidence="13" key="1">
    <citation type="journal article" date="2017" name="Front. Plant Sci.">
        <title>Climate Clever Clovers: New Paradigm to Reduce the Environmental Footprint of Ruminants by Breeding Low Methanogenic Forages Utilizing Haplotype Variation.</title>
        <authorList>
            <person name="Kaur P."/>
            <person name="Appels R."/>
            <person name="Bayer P.E."/>
            <person name="Keeble-Gagnere G."/>
            <person name="Wang J."/>
            <person name="Hirakawa H."/>
            <person name="Shirasawa K."/>
            <person name="Vercoe P."/>
            <person name="Stefanova K."/>
            <person name="Durmic Z."/>
            <person name="Nichols P."/>
            <person name="Revell C."/>
            <person name="Isobe S.N."/>
            <person name="Edwards D."/>
            <person name="Erskine W."/>
        </authorList>
    </citation>
    <scope>NUCLEOTIDE SEQUENCE [LARGE SCALE GENOMIC DNA]</scope>
    <source>
        <strain evidence="13">cv. Daliak</strain>
    </source>
</reference>
<evidence type="ECO:0000256" key="4">
    <source>
        <dbReference type="ARBA" id="ARBA00022679"/>
    </source>
</evidence>
<dbReference type="Proteomes" id="UP000242715">
    <property type="component" value="Unassembled WGS sequence"/>
</dbReference>
<dbReference type="OrthoDB" id="407658at2759"/>
<keyword evidence="5 11" id="KW-0812">Transmembrane</keyword>
<protein>
    <submittedName>
        <fullName evidence="12">Uncharacterized protein</fullName>
    </submittedName>
</protein>
<dbReference type="FunFam" id="3.90.550.10:FF:000101">
    <property type="entry name" value="Probable glycosyltransferase 5"/>
    <property type="match status" value="1"/>
</dbReference>
<accession>A0A2Z6NTF2</accession>
<keyword evidence="7 11" id="KW-1133">Transmembrane helix</keyword>
<evidence type="ECO:0000256" key="8">
    <source>
        <dbReference type="ARBA" id="ARBA00023034"/>
    </source>
</evidence>
<dbReference type="GO" id="GO:0000139">
    <property type="term" value="C:Golgi membrane"/>
    <property type="evidence" value="ECO:0007669"/>
    <property type="project" value="UniProtKB-SubCell"/>
</dbReference>